<dbReference type="RefSeq" id="WP_348026791.1">
    <property type="nucleotide sequence ID" value="NZ_CP129113.1"/>
</dbReference>
<evidence type="ECO:0000313" key="1">
    <source>
        <dbReference type="EMBL" id="WLV24102.1"/>
    </source>
</evidence>
<keyword evidence="2" id="KW-1185">Reference proteome</keyword>
<evidence type="ECO:0000313" key="2">
    <source>
        <dbReference type="Proteomes" id="UP001180087"/>
    </source>
</evidence>
<dbReference type="Proteomes" id="UP001180087">
    <property type="component" value="Chromosome"/>
</dbReference>
<dbReference type="EMBL" id="CP129113">
    <property type="protein sequence ID" value="WLV24102.1"/>
    <property type="molecule type" value="Genomic_DNA"/>
</dbReference>
<protein>
    <submittedName>
        <fullName evidence="1">Uncharacterized protein</fullName>
    </submittedName>
</protein>
<gene>
    <name evidence="1" type="ORF">QR721_10700</name>
</gene>
<reference evidence="1" key="1">
    <citation type="submission" date="2023-06" db="EMBL/GenBank/DDBJ databases">
        <title>A Treasure from Seagulls: Isolation and Description of Aciduricobacillus qingdaonensis gen. nov., sp. nov., a Rare Obligately Uric Acid-utilizing Member in the Family Bacillaceae.</title>
        <authorList>
            <person name="Liu W."/>
            <person name="Wang B."/>
        </authorList>
    </citation>
    <scope>NUCLEOTIDE SEQUENCE</scope>
    <source>
        <strain evidence="1">44XB</strain>
    </source>
</reference>
<proteinExistence type="predicted"/>
<accession>A0ABY9KTQ4</accession>
<name>A0ABY9KTQ4_9BACI</name>
<organism evidence="1 2">
    <name type="scientific">Aciduricibacillus chroicocephali</name>
    <dbReference type="NCBI Taxonomy" id="3054939"/>
    <lineage>
        <taxon>Bacteria</taxon>
        <taxon>Bacillati</taxon>
        <taxon>Bacillota</taxon>
        <taxon>Bacilli</taxon>
        <taxon>Bacillales</taxon>
        <taxon>Bacillaceae</taxon>
        <taxon>Aciduricibacillus</taxon>
    </lineage>
</organism>
<sequence length="60" mass="6854">MHGFKRLALLLLGVLVFLIGLDGEERFSLRVRAAGIACGLLMEKWSMQEKGYCRHFKEKS</sequence>